<dbReference type="EMBL" id="CP092625">
    <property type="protein sequence ID" value="UMM44309.1"/>
    <property type="molecule type" value="Genomic_DNA"/>
</dbReference>
<protein>
    <submittedName>
        <fullName evidence="1">Uncharacterized protein</fullName>
    </submittedName>
</protein>
<dbReference type="PANTHER" id="PTHR36942">
    <property type="entry name" value="PROTEIN CBG10268"/>
    <property type="match status" value="1"/>
</dbReference>
<proteinExistence type="predicted"/>
<reference evidence="1 2" key="1">
    <citation type="submission" date="2022-04" db="EMBL/GenBank/DDBJ databases">
        <title>Chromosome-level reference genomes for two strains of Caenorhabditis briggsae: an improved platform for comparative genomics.</title>
        <authorList>
            <person name="Stevens L."/>
            <person name="Andersen E."/>
        </authorList>
    </citation>
    <scope>NUCLEOTIDE SEQUENCE [LARGE SCALE GENOMIC DNA]</scope>
    <source>
        <strain evidence="1">VX34</strain>
        <tissue evidence="1">Whole-organism</tissue>
    </source>
</reference>
<evidence type="ECO:0000313" key="2">
    <source>
        <dbReference type="Proteomes" id="UP000829354"/>
    </source>
</evidence>
<evidence type="ECO:0000313" key="1">
    <source>
        <dbReference type="EMBL" id="UMM44309.1"/>
    </source>
</evidence>
<gene>
    <name evidence="1" type="ORF">L5515_019473</name>
</gene>
<dbReference type="AlphaFoldDB" id="A0AAE9FPJ3"/>
<accession>A0AAE9FPJ3</accession>
<dbReference type="Proteomes" id="UP000829354">
    <property type="component" value="Chromosome X"/>
</dbReference>
<dbReference type="PANTHER" id="PTHR36942:SF1">
    <property type="entry name" value="IMMUNITY PROTEIN 72 OF POLYMORPHIC TOXIN SYSTEM-RELATED"/>
    <property type="match status" value="1"/>
</dbReference>
<organism evidence="1 2">
    <name type="scientific">Caenorhabditis briggsae</name>
    <dbReference type="NCBI Taxonomy" id="6238"/>
    <lineage>
        <taxon>Eukaryota</taxon>
        <taxon>Metazoa</taxon>
        <taxon>Ecdysozoa</taxon>
        <taxon>Nematoda</taxon>
        <taxon>Chromadorea</taxon>
        <taxon>Rhabditida</taxon>
        <taxon>Rhabditina</taxon>
        <taxon>Rhabditomorpha</taxon>
        <taxon>Rhabditoidea</taxon>
        <taxon>Rhabditidae</taxon>
        <taxon>Peloderinae</taxon>
        <taxon>Caenorhabditis</taxon>
    </lineage>
</organism>
<sequence>MNTSSNSSSMKTEKNILEQSEQIIVGQLISDLAIADGCNVSKKDDEIKKLREEILSHCLNISTEKIVVKLNSSGVSDDYKEELKTRIRELGQHIFEKKFDEYYHLLSNFKFETTEAYDSFVKKTKNEAGRAMCDKSTEGKDMFDDKIWQKFVQSRKPDLEKHLKEIKFALLEKMPEVPKELMEMPLAKIFEVFELKYQVDVLKACVKLQKMQSNIFKKILEQTKNENKQLEYERSVRQQTENLVYTSFADGHTYVFPPPPKAGDRVVPTGKMVRCICKPDCEMTSGEPEYVLFAEIMKRQ</sequence>
<name>A0AAE9FPJ3_CAEBR</name>
<keyword evidence="2" id="KW-1185">Reference proteome</keyword>